<keyword evidence="6 8" id="KW-0326">Glycosidase</keyword>
<evidence type="ECO:0000313" key="12">
    <source>
        <dbReference type="Proteomes" id="UP000694888"/>
    </source>
</evidence>
<evidence type="ECO:0000256" key="9">
    <source>
        <dbReference type="RuleBase" id="RU361166"/>
    </source>
</evidence>
<keyword evidence="4 9" id="KW-0136">Cellulose degradation</keyword>
<feature type="active site" evidence="8">
    <location>
        <position position="423"/>
    </location>
</feature>
<sequence length="459" mass="50338">MTSLCLLSVLLLVGTSNLGAGAKDYKLALKKSILFYEAQRSGPINDQIIPWRHSSAMHDCTVGGWYDAGDHVKFGLPMASSAHLLMWGLYEFKDGYVEAGQLNQMYHMLKTPLNYFKAAWNAHAHKLTAQVGDAHADHAYWGRPEDMTMSRPCVYIDNNTPGSNIAGETAASLALGYLVFKQKDPNYANGLLSSAKSLYAFAKAHPGSFTGSGGNYRDGGYKDEMCLGAVWLYRATKDSNYLNDAKSFYEAGVPWALSWGDKKPACQFLLFQEGNTGYKNDVVGFLNQFLPGGNVKQLPCGLACRDDWGSNRYAGNAAFLALLAAKENINPTPFRKFAVEQINYILGDNHINGGCFSFEIGYGSKFPRKPHHRGASCPTHGPCNNSNKDSPVNSPQILQGAVVGGPDRENFYADSRTDYKHNEVATDYNSGFQGAMAGIISLQQHHQMPSVRTDCQCKN</sequence>
<evidence type="ECO:0000256" key="4">
    <source>
        <dbReference type="ARBA" id="ARBA00023001"/>
    </source>
</evidence>
<evidence type="ECO:0000256" key="5">
    <source>
        <dbReference type="ARBA" id="ARBA00023277"/>
    </source>
</evidence>
<dbReference type="Gene3D" id="1.50.10.10">
    <property type="match status" value="1"/>
</dbReference>
<dbReference type="InterPro" id="IPR012341">
    <property type="entry name" value="6hp_glycosidase-like_sf"/>
</dbReference>
<proteinExistence type="inferred from homology"/>
<dbReference type="InterPro" id="IPR008928">
    <property type="entry name" value="6-hairpin_glycosidase_sf"/>
</dbReference>
<accession>A0ABM0JUH4</accession>
<dbReference type="RefSeq" id="XP_005101789.1">
    <property type="nucleotide sequence ID" value="XM_005101732.1"/>
</dbReference>
<evidence type="ECO:0000313" key="14">
    <source>
        <dbReference type="RefSeq" id="XP_035826521.1"/>
    </source>
</evidence>
<dbReference type="RefSeq" id="XP_035826521.1">
    <property type="nucleotide sequence ID" value="XM_035970628.1"/>
</dbReference>
<organism evidence="12 13">
    <name type="scientific">Aplysia californica</name>
    <name type="common">California sea hare</name>
    <dbReference type="NCBI Taxonomy" id="6500"/>
    <lineage>
        <taxon>Eukaryota</taxon>
        <taxon>Metazoa</taxon>
        <taxon>Spiralia</taxon>
        <taxon>Lophotrochozoa</taxon>
        <taxon>Mollusca</taxon>
        <taxon>Gastropoda</taxon>
        <taxon>Heterobranchia</taxon>
        <taxon>Euthyneura</taxon>
        <taxon>Tectipleura</taxon>
        <taxon>Aplysiida</taxon>
        <taxon>Aplysioidea</taxon>
        <taxon>Aplysiidae</taxon>
        <taxon>Aplysia</taxon>
    </lineage>
</organism>
<evidence type="ECO:0000256" key="10">
    <source>
        <dbReference type="SAM" id="MobiDB-lite"/>
    </source>
</evidence>
<dbReference type="PROSITE" id="PS00698">
    <property type="entry name" value="GH9_3"/>
    <property type="match status" value="1"/>
</dbReference>
<feature type="chain" id="PRO_5044948377" description="Endoglucanase" evidence="9">
    <location>
        <begin position="22"/>
        <end position="459"/>
    </location>
</feature>
<feature type="signal peptide" evidence="9">
    <location>
        <begin position="1"/>
        <end position="21"/>
    </location>
</feature>
<keyword evidence="12" id="KW-1185">Reference proteome</keyword>
<dbReference type="SUPFAM" id="SSF48208">
    <property type="entry name" value="Six-hairpin glycosidases"/>
    <property type="match status" value="1"/>
</dbReference>
<dbReference type="PANTHER" id="PTHR22298">
    <property type="entry name" value="ENDO-1,4-BETA-GLUCANASE"/>
    <property type="match status" value="1"/>
</dbReference>
<keyword evidence="7 8" id="KW-0624">Polysaccharide degradation</keyword>
<feature type="active site" evidence="8">
    <location>
        <position position="414"/>
    </location>
</feature>
<protein>
    <recommendedName>
        <fullName evidence="9">Endoglucanase</fullName>
        <ecNumber evidence="9">3.2.1.4</ecNumber>
    </recommendedName>
</protein>
<reference evidence="13 14" key="1">
    <citation type="submission" date="2025-05" db="UniProtKB">
        <authorList>
            <consortium name="RefSeq"/>
        </authorList>
    </citation>
    <scope>IDENTIFICATION</scope>
</reference>
<feature type="domain" description="Glycoside hydrolase family 9" evidence="11">
    <location>
        <begin position="25"/>
        <end position="436"/>
    </location>
</feature>
<evidence type="ECO:0000256" key="7">
    <source>
        <dbReference type="ARBA" id="ARBA00023326"/>
    </source>
</evidence>
<comment type="catalytic activity">
    <reaction evidence="1 9">
        <text>Endohydrolysis of (1-&gt;4)-beta-D-glucosidic linkages in cellulose, lichenin and cereal beta-D-glucans.</text>
        <dbReference type="EC" id="3.2.1.4"/>
    </reaction>
</comment>
<keyword evidence="3 8" id="KW-0378">Hydrolase</keyword>
<evidence type="ECO:0000313" key="13">
    <source>
        <dbReference type="RefSeq" id="XP_005101789.1"/>
    </source>
</evidence>
<evidence type="ECO:0000256" key="8">
    <source>
        <dbReference type="PROSITE-ProRule" id="PRU10060"/>
    </source>
</evidence>
<evidence type="ECO:0000256" key="3">
    <source>
        <dbReference type="ARBA" id="ARBA00022801"/>
    </source>
</evidence>
<dbReference type="EC" id="3.2.1.4" evidence="9"/>
<keyword evidence="9" id="KW-0732">Signal</keyword>
<name>A0ABM0JUH4_APLCA</name>
<dbReference type="InterPro" id="IPR001701">
    <property type="entry name" value="Glyco_hydro_9"/>
</dbReference>
<keyword evidence="5 8" id="KW-0119">Carbohydrate metabolism</keyword>
<feature type="compositionally biased region" description="Polar residues" evidence="10">
    <location>
        <begin position="382"/>
        <end position="391"/>
    </location>
</feature>
<dbReference type="Pfam" id="PF00759">
    <property type="entry name" value="Glyco_hydro_9"/>
    <property type="match status" value="1"/>
</dbReference>
<evidence type="ECO:0000256" key="6">
    <source>
        <dbReference type="ARBA" id="ARBA00023295"/>
    </source>
</evidence>
<evidence type="ECO:0000256" key="1">
    <source>
        <dbReference type="ARBA" id="ARBA00000966"/>
    </source>
</evidence>
<evidence type="ECO:0000259" key="11">
    <source>
        <dbReference type="Pfam" id="PF00759"/>
    </source>
</evidence>
<dbReference type="Proteomes" id="UP000694888">
    <property type="component" value="Unplaced"/>
</dbReference>
<gene>
    <name evidence="13 14" type="primary">LOC101854177</name>
</gene>
<evidence type="ECO:0000256" key="2">
    <source>
        <dbReference type="ARBA" id="ARBA00007072"/>
    </source>
</evidence>
<dbReference type="GeneID" id="101854177"/>
<dbReference type="InterPro" id="IPR033126">
    <property type="entry name" value="Glyco_hydro_9_Asp/Glu_AS"/>
</dbReference>
<feature type="region of interest" description="Disordered" evidence="10">
    <location>
        <begin position="371"/>
        <end position="391"/>
    </location>
</feature>
<comment type="similarity">
    <text evidence="2 8 9">Belongs to the glycosyl hydrolase 9 (cellulase E) family.</text>
</comment>